<gene>
    <name evidence="3" type="ORF">PZE19_20650</name>
</gene>
<dbReference type="EMBL" id="JARRAG010000002">
    <property type="protein sequence ID" value="MDG3006188.1"/>
    <property type="molecule type" value="Genomic_DNA"/>
</dbReference>
<dbReference type="PROSITE" id="PS51257">
    <property type="entry name" value="PROKAR_LIPOPROTEIN"/>
    <property type="match status" value="1"/>
</dbReference>
<protein>
    <submittedName>
        <fullName evidence="3">Aldo/keto reductase</fullName>
    </submittedName>
</protein>
<dbReference type="InterPro" id="IPR036812">
    <property type="entry name" value="NAD(P)_OxRdtase_dom_sf"/>
</dbReference>
<dbReference type="RefSeq" id="WP_277862488.1">
    <property type="nucleotide sequence ID" value="NZ_JARRAG010000002.1"/>
</dbReference>
<evidence type="ECO:0000313" key="4">
    <source>
        <dbReference type="Proteomes" id="UP001216907"/>
    </source>
</evidence>
<dbReference type="PANTHER" id="PTHR43625">
    <property type="entry name" value="AFLATOXIN B1 ALDEHYDE REDUCTASE"/>
    <property type="match status" value="1"/>
</dbReference>
<sequence length="326" mass="34664">MEMRRLGVEGPLVSAVGLGCMGMSDFYGPADEGESVATIHEAIDRGVTFLNTGDFYGMGHNELLIARAIEGRRDRVFISVKFGALRTPDARFIGFDGRPAAVRTFLAYSLKRLKTDYIDLYQPARVDPSVPIEETVGAIAEMVQAGYVRHIGLSEASAATVKRAQAVHPIAALETEYAVLTREVEAEILPALRELGIATVAYGVLSRGLIGGVSKGPGAAGDHRSMLPRFQGDNVGANAKLVDALDAIAREKGATGAQLAIAWVLARGQDVIPLIGARTRIRLAEAIPALDLTLTADDLARIDAAFPVGAAAGDRYDKHGMAMVNR</sequence>
<dbReference type="Gene3D" id="3.20.20.100">
    <property type="entry name" value="NADP-dependent oxidoreductase domain"/>
    <property type="match status" value="1"/>
</dbReference>
<organism evidence="3 4">
    <name type="scientific">Paludisphaera mucosa</name>
    <dbReference type="NCBI Taxonomy" id="3030827"/>
    <lineage>
        <taxon>Bacteria</taxon>
        <taxon>Pseudomonadati</taxon>
        <taxon>Planctomycetota</taxon>
        <taxon>Planctomycetia</taxon>
        <taxon>Isosphaerales</taxon>
        <taxon>Isosphaeraceae</taxon>
        <taxon>Paludisphaera</taxon>
    </lineage>
</organism>
<name>A0ABT6FF33_9BACT</name>
<proteinExistence type="predicted"/>
<reference evidence="3 4" key="1">
    <citation type="submission" date="2023-03" db="EMBL/GenBank/DDBJ databases">
        <title>Paludisphaera mucosa sp. nov. a novel planctomycete from northern fen.</title>
        <authorList>
            <person name="Ivanova A."/>
        </authorList>
    </citation>
    <scope>NUCLEOTIDE SEQUENCE [LARGE SCALE GENOMIC DNA]</scope>
    <source>
        <strain evidence="3 4">Pla2</strain>
    </source>
</reference>
<feature type="domain" description="NADP-dependent oxidoreductase" evidence="2">
    <location>
        <begin position="16"/>
        <end position="305"/>
    </location>
</feature>
<evidence type="ECO:0000313" key="3">
    <source>
        <dbReference type="EMBL" id="MDG3006188.1"/>
    </source>
</evidence>
<dbReference type="SUPFAM" id="SSF51430">
    <property type="entry name" value="NAD(P)-linked oxidoreductase"/>
    <property type="match status" value="1"/>
</dbReference>
<accession>A0ABT6FF33</accession>
<dbReference type="Proteomes" id="UP001216907">
    <property type="component" value="Unassembled WGS sequence"/>
</dbReference>
<dbReference type="InterPro" id="IPR050791">
    <property type="entry name" value="Aldo-Keto_reductase"/>
</dbReference>
<comment type="caution">
    <text evidence="3">The sequence shown here is derived from an EMBL/GenBank/DDBJ whole genome shotgun (WGS) entry which is preliminary data.</text>
</comment>
<evidence type="ECO:0000259" key="2">
    <source>
        <dbReference type="Pfam" id="PF00248"/>
    </source>
</evidence>
<keyword evidence="4" id="KW-1185">Reference proteome</keyword>
<evidence type="ECO:0000256" key="1">
    <source>
        <dbReference type="ARBA" id="ARBA00023002"/>
    </source>
</evidence>
<dbReference type="InterPro" id="IPR023210">
    <property type="entry name" value="NADP_OxRdtase_dom"/>
</dbReference>
<keyword evidence="1" id="KW-0560">Oxidoreductase</keyword>
<dbReference type="Pfam" id="PF00248">
    <property type="entry name" value="Aldo_ket_red"/>
    <property type="match status" value="1"/>
</dbReference>
<dbReference type="PANTHER" id="PTHR43625:SF40">
    <property type="entry name" value="ALDO-KETO REDUCTASE YAKC [NADP(+)]"/>
    <property type="match status" value="1"/>
</dbReference>